<evidence type="ECO:0000259" key="8">
    <source>
        <dbReference type="Pfam" id="PF13734"/>
    </source>
</evidence>
<evidence type="ECO:0000256" key="2">
    <source>
        <dbReference type="ARBA" id="ARBA00022670"/>
    </source>
</evidence>
<feature type="active site" description="Nucleophile" evidence="6">
    <location>
        <position position="176"/>
    </location>
</feature>
<dbReference type="InterPro" id="IPR044934">
    <property type="entry name" value="Streptopain_sf"/>
</dbReference>
<feature type="signal peptide" evidence="7">
    <location>
        <begin position="1"/>
        <end position="18"/>
    </location>
</feature>
<comment type="caution">
    <text evidence="9">The sequence shown here is derived from an EMBL/GenBank/DDBJ whole genome shotgun (WGS) entry which is preliminary data.</text>
</comment>
<dbReference type="GO" id="GO:0008234">
    <property type="term" value="F:cysteine-type peptidase activity"/>
    <property type="evidence" value="ECO:0007669"/>
    <property type="project" value="UniProtKB-KW"/>
</dbReference>
<proteinExistence type="inferred from homology"/>
<reference evidence="9" key="2">
    <citation type="submission" date="2021-04" db="EMBL/GenBank/DDBJ databases">
        <authorList>
            <person name="Gilroy R."/>
        </authorList>
    </citation>
    <scope>NUCLEOTIDE SEQUENCE</scope>
    <source>
        <strain evidence="9">ChiHjej12B11-9795</strain>
    </source>
</reference>
<evidence type="ECO:0000313" key="9">
    <source>
        <dbReference type="EMBL" id="HJA85010.1"/>
    </source>
</evidence>
<evidence type="ECO:0000313" key="10">
    <source>
        <dbReference type="Proteomes" id="UP000823862"/>
    </source>
</evidence>
<dbReference type="SUPFAM" id="SSF54001">
    <property type="entry name" value="Cysteine proteinases"/>
    <property type="match status" value="1"/>
</dbReference>
<dbReference type="InterPro" id="IPR038765">
    <property type="entry name" value="Papain-like_cys_pep_sf"/>
</dbReference>
<evidence type="ECO:0000256" key="6">
    <source>
        <dbReference type="PIRSR" id="PIRSR600200-1"/>
    </source>
</evidence>
<evidence type="ECO:0000256" key="1">
    <source>
        <dbReference type="ARBA" id="ARBA00009693"/>
    </source>
</evidence>
<dbReference type="InterPro" id="IPR000200">
    <property type="entry name" value="Peptidase_C10"/>
</dbReference>
<gene>
    <name evidence="9" type="ORF">H9950_02210</name>
</gene>
<evidence type="ECO:0000256" key="5">
    <source>
        <dbReference type="ARBA" id="ARBA00022807"/>
    </source>
</evidence>
<feature type="active site" description="Proton acceptor" evidence="6">
    <location>
        <position position="322"/>
    </location>
</feature>
<keyword evidence="5" id="KW-0788">Thiol protease</keyword>
<dbReference type="Proteomes" id="UP000823862">
    <property type="component" value="Unassembled WGS sequence"/>
</dbReference>
<keyword evidence="4" id="KW-0378">Hydrolase</keyword>
<organism evidence="9 10">
    <name type="scientific">Candidatus Bacteroides avicola</name>
    <dbReference type="NCBI Taxonomy" id="2838468"/>
    <lineage>
        <taxon>Bacteria</taxon>
        <taxon>Pseudomonadati</taxon>
        <taxon>Bacteroidota</taxon>
        <taxon>Bacteroidia</taxon>
        <taxon>Bacteroidales</taxon>
        <taxon>Bacteroidaceae</taxon>
        <taxon>Bacteroides</taxon>
    </lineage>
</organism>
<evidence type="ECO:0000256" key="7">
    <source>
        <dbReference type="SAM" id="SignalP"/>
    </source>
</evidence>
<feature type="chain" id="PRO_5039557522" evidence="7">
    <location>
        <begin position="19"/>
        <end position="598"/>
    </location>
</feature>
<keyword evidence="3 7" id="KW-0732">Signal</keyword>
<dbReference type="Gene3D" id="3.90.70.50">
    <property type="entry name" value="Peptidase C10, streptopain"/>
    <property type="match status" value="1"/>
</dbReference>
<sequence length="598" mass="65452">MRYVLFLWLFLLSGLAFAGNISEQEARRVAAAFLQTSPQTRVGASSLQLVFDSESILTRSDGSAPAYYVFDNTAGSGFVIVAGDDLVRPVLGYSFSEEFPQGTLPPNLRDWLDNVRREVNDLRRSGATAEETVTRAWTDTRAGNVVVELQTADWNQEAPYNQLCPVINGQKTYTGCTATALAIAMRYHQWPASGKGVLPAYTSTSTQTAIPSQRLGHAYDWANMPLTYGTGYSDTEAKAVATLMRDCALMLQSDFGVIGSDGTAAYAGNIPTGLITFMGYDKAMRYVERGYYTMDEWIALMKGELDNDRPVIYTGYNSNAGHAFVLDGYTTDNYFSVNWGWSGRFNGYFLLTAMEPDGQGAGGSGSYNDGQGAVIGMQRDAGGVAEDIVLFVSYEDANGTKYNGLTLDGTIAQNEPFTVRAGLITNRGVMNITPTVKLAVTDRNGQEVETLGNPVVSPELQPAYGFSFEQQCVITQPIRSGYRIRAFYRTDQMADWALIRGNEETDTAWEIILAEESIEESTSFTYNRYERVIRLQVDTDVSVTLTGADGTDRSSLCSRSGQTVSIDTSQLEAGTHTIVLKKGNVEKRLQFTTGAANR</sequence>
<name>A0A9D2KVQ2_9BACE</name>
<evidence type="ECO:0000256" key="4">
    <source>
        <dbReference type="ARBA" id="ARBA00022801"/>
    </source>
</evidence>
<evidence type="ECO:0000256" key="3">
    <source>
        <dbReference type="ARBA" id="ARBA00022729"/>
    </source>
</evidence>
<dbReference type="Pfam" id="PF01640">
    <property type="entry name" value="Peptidase_C10"/>
    <property type="match status" value="1"/>
</dbReference>
<dbReference type="EMBL" id="DWZI01000011">
    <property type="protein sequence ID" value="HJA85010.1"/>
    <property type="molecule type" value="Genomic_DNA"/>
</dbReference>
<comment type="similarity">
    <text evidence="1">Belongs to the peptidase C10 family.</text>
</comment>
<dbReference type="PRINTS" id="PR00797">
    <property type="entry name" value="STREPTOPAIN"/>
</dbReference>
<feature type="domain" description="Spi protease inhibitor" evidence="8">
    <location>
        <begin position="20"/>
        <end position="119"/>
    </location>
</feature>
<accession>A0A9D2KVQ2</accession>
<dbReference type="InterPro" id="IPR025896">
    <property type="entry name" value="Spi_Prtas-inh"/>
</dbReference>
<dbReference type="GO" id="GO:0006508">
    <property type="term" value="P:proteolysis"/>
    <property type="evidence" value="ECO:0007669"/>
    <property type="project" value="UniProtKB-KW"/>
</dbReference>
<reference evidence="9" key="1">
    <citation type="journal article" date="2021" name="PeerJ">
        <title>Extensive microbial diversity within the chicken gut microbiome revealed by metagenomics and culture.</title>
        <authorList>
            <person name="Gilroy R."/>
            <person name="Ravi A."/>
            <person name="Getino M."/>
            <person name="Pursley I."/>
            <person name="Horton D.L."/>
            <person name="Alikhan N.F."/>
            <person name="Baker D."/>
            <person name="Gharbi K."/>
            <person name="Hall N."/>
            <person name="Watson M."/>
            <person name="Adriaenssens E.M."/>
            <person name="Foster-Nyarko E."/>
            <person name="Jarju S."/>
            <person name="Secka A."/>
            <person name="Antonio M."/>
            <person name="Oren A."/>
            <person name="Chaudhuri R.R."/>
            <person name="La Ragione R."/>
            <person name="Hildebrand F."/>
            <person name="Pallen M.J."/>
        </authorList>
    </citation>
    <scope>NUCLEOTIDE SEQUENCE</scope>
    <source>
        <strain evidence="9">ChiHjej12B11-9795</strain>
    </source>
</reference>
<keyword evidence="2" id="KW-0645">Protease</keyword>
<protein>
    <submittedName>
        <fullName evidence="9">C10 family peptidase</fullName>
    </submittedName>
</protein>
<dbReference type="Pfam" id="PF13734">
    <property type="entry name" value="Inhibitor_I69"/>
    <property type="match status" value="1"/>
</dbReference>
<dbReference type="AlphaFoldDB" id="A0A9D2KVQ2"/>